<evidence type="ECO:0000313" key="4">
    <source>
        <dbReference type="Proteomes" id="UP000253094"/>
    </source>
</evidence>
<dbReference type="EMBL" id="QOIL01000029">
    <property type="protein sequence ID" value="RCG21958.1"/>
    <property type="molecule type" value="Genomic_DNA"/>
</dbReference>
<protein>
    <recommendedName>
        <fullName evidence="2">CBU-0592-like domain-containing protein</fullName>
    </recommendedName>
</protein>
<evidence type="ECO:0000259" key="2">
    <source>
        <dbReference type="Pfam" id="PF26604"/>
    </source>
</evidence>
<feature type="domain" description="CBU-0592-like" evidence="2">
    <location>
        <begin position="3"/>
        <end position="74"/>
    </location>
</feature>
<keyword evidence="1" id="KW-0812">Transmembrane</keyword>
<organism evidence="3 4">
    <name type="scientific">Sphaerisporangium album</name>
    <dbReference type="NCBI Taxonomy" id="509200"/>
    <lineage>
        <taxon>Bacteria</taxon>
        <taxon>Bacillati</taxon>
        <taxon>Actinomycetota</taxon>
        <taxon>Actinomycetes</taxon>
        <taxon>Streptosporangiales</taxon>
        <taxon>Streptosporangiaceae</taxon>
        <taxon>Sphaerisporangium</taxon>
    </lineage>
</organism>
<keyword evidence="4" id="KW-1185">Reference proteome</keyword>
<reference evidence="3 4" key="1">
    <citation type="submission" date="2018-06" db="EMBL/GenBank/DDBJ databases">
        <title>Sphaerisporangium craniellae sp. nov., isolated from a marine sponge in the South China Sea.</title>
        <authorList>
            <person name="Li L."/>
        </authorList>
    </citation>
    <scope>NUCLEOTIDE SEQUENCE [LARGE SCALE GENOMIC DNA]</scope>
    <source>
        <strain evidence="3 4">CCTCC AA 208026</strain>
    </source>
</reference>
<evidence type="ECO:0000313" key="3">
    <source>
        <dbReference type="EMBL" id="RCG21958.1"/>
    </source>
</evidence>
<dbReference type="OrthoDB" id="73992at2"/>
<name>A0A367EV13_9ACTN</name>
<comment type="caution">
    <text evidence="3">The sequence shown here is derived from an EMBL/GenBank/DDBJ whole genome shotgun (WGS) entry which is preliminary data.</text>
</comment>
<dbReference type="Proteomes" id="UP000253094">
    <property type="component" value="Unassembled WGS sequence"/>
</dbReference>
<evidence type="ECO:0000256" key="1">
    <source>
        <dbReference type="SAM" id="Phobius"/>
    </source>
</evidence>
<dbReference type="InterPro" id="IPR058058">
    <property type="entry name" value="CBU_0592-like"/>
</dbReference>
<sequence length="87" mass="9234">MEQMIQIVGAIAVLTAFVLAQFKILRPRSAVYLTLNLVGSAVLTWVALANRDWGFLLLEGVWALVSAVSLARVTLGGDPAAGIEKPA</sequence>
<dbReference type="NCBIfam" id="NF047864">
    <property type="entry name" value="CBU_0592_membra"/>
    <property type="match status" value="1"/>
</dbReference>
<accession>A0A367EV13</accession>
<keyword evidence="1" id="KW-0472">Membrane</keyword>
<feature type="transmembrane region" description="Helical" evidence="1">
    <location>
        <begin position="55"/>
        <end position="75"/>
    </location>
</feature>
<proteinExistence type="predicted"/>
<dbReference type="AlphaFoldDB" id="A0A367EV13"/>
<feature type="transmembrane region" description="Helical" evidence="1">
    <location>
        <begin position="30"/>
        <end position="48"/>
    </location>
</feature>
<gene>
    <name evidence="3" type="ORF">DQ384_35850</name>
</gene>
<dbReference type="Pfam" id="PF26604">
    <property type="entry name" value="CBU_0592"/>
    <property type="match status" value="1"/>
</dbReference>
<keyword evidence="1" id="KW-1133">Transmembrane helix</keyword>